<evidence type="ECO:0000256" key="3">
    <source>
        <dbReference type="ARBA" id="ARBA00022840"/>
    </source>
</evidence>
<dbReference type="CDD" id="cd03230">
    <property type="entry name" value="ABC_DR_subfamily_A"/>
    <property type="match status" value="1"/>
</dbReference>
<dbReference type="GO" id="GO:0016887">
    <property type="term" value="F:ATP hydrolysis activity"/>
    <property type="evidence" value="ECO:0007669"/>
    <property type="project" value="InterPro"/>
</dbReference>
<evidence type="ECO:0000259" key="4">
    <source>
        <dbReference type="PROSITE" id="PS50893"/>
    </source>
</evidence>
<organism evidence="5 6">
    <name type="scientific">Ktedonospora formicarum</name>
    <dbReference type="NCBI Taxonomy" id="2778364"/>
    <lineage>
        <taxon>Bacteria</taxon>
        <taxon>Bacillati</taxon>
        <taxon>Chloroflexota</taxon>
        <taxon>Ktedonobacteria</taxon>
        <taxon>Ktedonobacterales</taxon>
        <taxon>Ktedonobacteraceae</taxon>
        <taxon>Ktedonospora</taxon>
    </lineage>
</organism>
<dbReference type="InterPro" id="IPR003439">
    <property type="entry name" value="ABC_transporter-like_ATP-bd"/>
</dbReference>
<dbReference type="PANTHER" id="PTHR42939">
    <property type="entry name" value="ABC TRANSPORTER ATP-BINDING PROTEIN ALBC-RELATED"/>
    <property type="match status" value="1"/>
</dbReference>
<accession>A0A8J3I5X7</accession>
<dbReference type="InterPro" id="IPR051782">
    <property type="entry name" value="ABC_Transporter_VariousFunc"/>
</dbReference>
<keyword evidence="2" id="KW-0547">Nucleotide-binding</keyword>
<dbReference type="AlphaFoldDB" id="A0A8J3I5X7"/>
<proteinExistence type="predicted"/>
<dbReference type="SUPFAM" id="SSF52540">
    <property type="entry name" value="P-loop containing nucleoside triphosphate hydrolases"/>
    <property type="match status" value="1"/>
</dbReference>
<dbReference type="Pfam" id="PF00005">
    <property type="entry name" value="ABC_tran"/>
    <property type="match status" value="1"/>
</dbReference>
<keyword evidence="3 5" id="KW-0067">ATP-binding</keyword>
<feature type="domain" description="ABC transporter" evidence="4">
    <location>
        <begin position="2"/>
        <end position="196"/>
    </location>
</feature>
<gene>
    <name evidence="5" type="ORF">KSX_58410</name>
</gene>
<evidence type="ECO:0000256" key="1">
    <source>
        <dbReference type="ARBA" id="ARBA00022448"/>
    </source>
</evidence>
<dbReference type="SMART" id="SM00382">
    <property type="entry name" value="AAA"/>
    <property type="match status" value="1"/>
</dbReference>
<dbReference type="PROSITE" id="PS50893">
    <property type="entry name" value="ABC_TRANSPORTER_2"/>
    <property type="match status" value="1"/>
</dbReference>
<reference evidence="5" key="1">
    <citation type="submission" date="2020-10" db="EMBL/GenBank/DDBJ databases">
        <title>Taxonomic study of unclassified bacteria belonging to the class Ktedonobacteria.</title>
        <authorList>
            <person name="Yabe S."/>
            <person name="Wang C.M."/>
            <person name="Zheng Y."/>
            <person name="Sakai Y."/>
            <person name="Cavaletti L."/>
            <person name="Monciardini P."/>
            <person name="Donadio S."/>
        </authorList>
    </citation>
    <scope>NUCLEOTIDE SEQUENCE</scope>
    <source>
        <strain evidence="5">SOSP1-1</strain>
    </source>
</reference>
<dbReference type="Gene3D" id="3.40.50.300">
    <property type="entry name" value="P-loop containing nucleotide triphosphate hydrolases"/>
    <property type="match status" value="1"/>
</dbReference>
<comment type="caution">
    <text evidence="5">The sequence shown here is derived from an EMBL/GenBank/DDBJ whole genome shotgun (WGS) entry which is preliminary data.</text>
</comment>
<evidence type="ECO:0000313" key="6">
    <source>
        <dbReference type="Proteomes" id="UP000612362"/>
    </source>
</evidence>
<name>A0A8J3I5X7_9CHLR</name>
<dbReference type="GO" id="GO:0005524">
    <property type="term" value="F:ATP binding"/>
    <property type="evidence" value="ECO:0007669"/>
    <property type="project" value="UniProtKB-KW"/>
</dbReference>
<dbReference type="PANTHER" id="PTHR42939:SF1">
    <property type="entry name" value="ABC TRANSPORTER ATP-BINDING PROTEIN ALBC-RELATED"/>
    <property type="match status" value="1"/>
</dbReference>
<sequence>MVGSNGAGKTTLLHLACGLLRPSEGRIDVVGISPHDTATLLPRIGFVAQERSLYRQFTVNETLTLGKKLNPAWNETLARSLVDRLKMPCKRVIGKLSDGQQAQMAVIMALAKDPDLLILDEPFANVDPLAKHEISKILMEIAAERALTILISSHILADIEQLCDHLIILAASQVKLADSIEHIMEQHKLLVGPSESFDIITKSHTLIQASHIGRQSTVLLCTDKAVTHPAWEQQDLALETIVLAYLAAQEISLPSLEAHASSTPSAFQKEVCS</sequence>
<evidence type="ECO:0000256" key="2">
    <source>
        <dbReference type="ARBA" id="ARBA00022741"/>
    </source>
</evidence>
<dbReference type="InterPro" id="IPR003593">
    <property type="entry name" value="AAA+_ATPase"/>
</dbReference>
<dbReference type="InterPro" id="IPR027417">
    <property type="entry name" value="P-loop_NTPase"/>
</dbReference>
<dbReference type="Proteomes" id="UP000612362">
    <property type="component" value="Unassembled WGS sequence"/>
</dbReference>
<protein>
    <submittedName>
        <fullName evidence="5">ABC transporter ATP-binding protein</fullName>
    </submittedName>
</protein>
<keyword evidence="6" id="KW-1185">Reference proteome</keyword>
<evidence type="ECO:0000313" key="5">
    <source>
        <dbReference type="EMBL" id="GHO47678.1"/>
    </source>
</evidence>
<dbReference type="EMBL" id="BNJF01000003">
    <property type="protein sequence ID" value="GHO47678.1"/>
    <property type="molecule type" value="Genomic_DNA"/>
</dbReference>
<keyword evidence="1" id="KW-0813">Transport</keyword>